<dbReference type="InterPro" id="IPR012338">
    <property type="entry name" value="Beta-lactam/transpept-like"/>
</dbReference>
<evidence type="ECO:0000256" key="16">
    <source>
        <dbReference type="SAM" id="Phobius"/>
    </source>
</evidence>
<evidence type="ECO:0000256" key="6">
    <source>
        <dbReference type="ARBA" id="ARBA00022670"/>
    </source>
</evidence>
<comment type="function">
    <text evidence="1">Removes C-terminal D-alanyl residues from sugar-peptide cell wall precursors.</text>
</comment>
<dbReference type="OrthoDB" id="9791132at2"/>
<dbReference type="AlphaFoldDB" id="A0A1M5UV29"/>
<evidence type="ECO:0000256" key="11">
    <source>
        <dbReference type="ARBA" id="ARBA00023316"/>
    </source>
</evidence>
<keyword evidence="7 17" id="KW-0732">Signal</keyword>
<proteinExistence type="inferred from homology"/>
<evidence type="ECO:0000256" key="13">
    <source>
        <dbReference type="PIRSR" id="PIRSR618044-1"/>
    </source>
</evidence>
<dbReference type="RefSeq" id="WP_072743348.1">
    <property type="nucleotide sequence ID" value="NZ_FQXR01000003.1"/>
</dbReference>
<evidence type="ECO:0000256" key="2">
    <source>
        <dbReference type="ARBA" id="ARBA00004752"/>
    </source>
</evidence>
<dbReference type="UniPathway" id="UPA00219"/>
<evidence type="ECO:0000256" key="5">
    <source>
        <dbReference type="ARBA" id="ARBA00022645"/>
    </source>
</evidence>
<dbReference type="GO" id="GO:0006508">
    <property type="term" value="P:proteolysis"/>
    <property type="evidence" value="ECO:0007669"/>
    <property type="project" value="UniProtKB-KW"/>
</dbReference>
<feature type="active site" evidence="13">
    <location>
        <position position="112"/>
    </location>
</feature>
<dbReference type="PANTHER" id="PTHR21581">
    <property type="entry name" value="D-ALANYL-D-ALANINE CARBOXYPEPTIDASE"/>
    <property type="match status" value="1"/>
</dbReference>
<dbReference type="GO" id="GO:0008360">
    <property type="term" value="P:regulation of cell shape"/>
    <property type="evidence" value="ECO:0007669"/>
    <property type="project" value="UniProtKB-KW"/>
</dbReference>
<protein>
    <recommendedName>
        <fullName evidence="4">serine-type D-Ala-D-Ala carboxypeptidase</fullName>
        <ecNumber evidence="4">3.4.16.4</ecNumber>
    </recommendedName>
</protein>
<dbReference type="STRING" id="1123281.SAMN02745180_00779"/>
<dbReference type="InterPro" id="IPR001967">
    <property type="entry name" value="Peptidase_S11_N"/>
</dbReference>
<evidence type="ECO:0000256" key="3">
    <source>
        <dbReference type="ARBA" id="ARBA00007164"/>
    </source>
</evidence>
<reference evidence="19 20" key="1">
    <citation type="submission" date="2016-11" db="EMBL/GenBank/DDBJ databases">
        <authorList>
            <person name="Jaros S."/>
            <person name="Januszkiewicz K."/>
            <person name="Wedrychowicz H."/>
        </authorList>
    </citation>
    <scope>NUCLEOTIDE SEQUENCE [LARGE SCALE GENOMIC DNA]</scope>
    <source>
        <strain evidence="19 20">DSM 13106</strain>
    </source>
</reference>
<dbReference type="Pfam" id="PF00768">
    <property type="entry name" value="Peptidase_S11"/>
    <property type="match status" value="1"/>
</dbReference>
<evidence type="ECO:0000256" key="17">
    <source>
        <dbReference type="SAM" id="SignalP"/>
    </source>
</evidence>
<keyword evidence="16" id="KW-1133">Transmembrane helix</keyword>
<organism evidence="19 20">
    <name type="scientific">Sporanaerobacter acetigenes DSM 13106</name>
    <dbReference type="NCBI Taxonomy" id="1123281"/>
    <lineage>
        <taxon>Bacteria</taxon>
        <taxon>Bacillati</taxon>
        <taxon>Bacillota</taxon>
        <taxon>Tissierellia</taxon>
        <taxon>Tissierellales</taxon>
        <taxon>Sporanaerobacteraceae</taxon>
        <taxon>Sporanaerobacter</taxon>
    </lineage>
</organism>
<dbReference type="PRINTS" id="PR00725">
    <property type="entry name" value="DADACBPTASE1"/>
</dbReference>
<evidence type="ECO:0000256" key="9">
    <source>
        <dbReference type="ARBA" id="ARBA00022960"/>
    </source>
</evidence>
<dbReference type="InterPro" id="IPR015956">
    <property type="entry name" value="Peniciliin-bd_prot_C_sf"/>
</dbReference>
<dbReference type="EMBL" id="FQXR01000003">
    <property type="protein sequence ID" value="SHH66815.1"/>
    <property type="molecule type" value="Genomic_DNA"/>
</dbReference>
<evidence type="ECO:0000259" key="18">
    <source>
        <dbReference type="SMART" id="SM00936"/>
    </source>
</evidence>
<dbReference type="GO" id="GO:0071555">
    <property type="term" value="P:cell wall organization"/>
    <property type="evidence" value="ECO:0007669"/>
    <property type="project" value="UniProtKB-KW"/>
</dbReference>
<dbReference type="EC" id="3.4.16.4" evidence="4"/>
<accession>A0A1M5UV29</accession>
<keyword evidence="11" id="KW-0961">Cell wall biogenesis/degradation</keyword>
<dbReference type="InterPro" id="IPR018044">
    <property type="entry name" value="Peptidase_S11"/>
</dbReference>
<dbReference type="Proteomes" id="UP000184389">
    <property type="component" value="Unassembled WGS sequence"/>
</dbReference>
<dbReference type="Pfam" id="PF07943">
    <property type="entry name" value="PBP5_C"/>
    <property type="match status" value="1"/>
</dbReference>
<gene>
    <name evidence="19" type="ORF">SAMN02745180_00779</name>
</gene>
<evidence type="ECO:0000256" key="4">
    <source>
        <dbReference type="ARBA" id="ARBA00012448"/>
    </source>
</evidence>
<feature type="chain" id="PRO_5013246033" description="serine-type D-Ala-D-Ala carboxypeptidase" evidence="17">
    <location>
        <begin position="23"/>
        <end position="427"/>
    </location>
</feature>
<evidence type="ECO:0000256" key="8">
    <source>
        <dbReference type="ARBA" id="ARBA00022801"/>
    </source>
</evidence>
<comment type="catalytic activity">
    <reaction evidence="12">
        <text>Preferential cleavage: (Ac)2-L-Lys-D-Ala-|-D-Ala. Also transpeptidation of peptidyl-alanyl moieties that are N-acyl substituents of D-alanine.</text>
        <dbReference type="EC" id="3.4.16.4"/>
    </reaction>
</comment>
<feature type="binding site" evidence="14">
    <location>
        <position position="234"/>
    </location>
    <ligand>
        <name>substrate</name>
    </ligand>
</feature>
<evidence type="ECO:0000313" key="19">
    <source>
        <dbReference type="EMBL" id="SHH66815.1"/>
    </source>
</evidence>
<sequence>MKKIGLIFLVFVLIFNCSFSYADDLDITGEAAILIDAETGQILYEKNANMQLFPASTTKIMTGILAIEYGNLNDIITIDEDVVKRTDGTHIALDVGEQMSLNNLLHALLIESANDAAVAIAIHISGSVEDFADLMNEKAKEIGATNTYFKNPNGLPDENHLTTAHDLAMIAKYAMQNETFREIVKNYTYVIPPTNKKEESRYLKSNNRLLYSNKKINVDGKVIPIKYEWATGVKSGYTTAAQQCLVSSAAKGNMKLICVVLKSCGTDVYVDTHKLLNYGFDNFEKAHLSFKNEFIKNVSIENGSSSYVSSVASEDLYVTIPKGSRSNIEKIVSLDENLQAPIIEGQALGKIEYFLNGNSLGTINIVSTMNIPEKTVEEKIKESFIFKEWWLVLLILFTFWRILSTVKRAKRRKRRKNAYIKVNDPIK</sequence>
<keyword evidence="5 19" id="KW-0121">Carboxypeptidase</keyword>
<keyword evidence="20" id="KW-1185">Reference proteome</keyword>
<evidence type="ECO:0000256" key="12">
    <source>
        <dbReference type="ARBA" id="ARBA00034000"/>
    </source>
</evidence>
<evidence type="ECO:0000256" key="7">
    <source>
        <dbReference type="ARBA" id="ARBA00022729"/>
    </source>
</evidence>
<feature type="domain" description="Peptidase S11 D-Ala-D-Ala carboxypeptidase A C-terminal" evidence="18">
    <location>
        <begin position="283"/>
        <end position="373"/>
    </location>
</feature>
<comment type="similarity">
    <text evidence="3 15">Belongs to the peptidase S11 family.</text>
</comment>
<keyword evidence="8" id="KW-0378">Hydrolase</keyword>
<evidence type="ECO:0000256" key="1">
    <source>
        <dbReference type="ARBA" id="ARBA00003217"/>
    </source>
</evidence>
<dbReference type="GO" id="GO:0009002">
    <property type="term" value="F:serine-type D-Ala-D-Ala carboxypeptidase activity"/>
    <property type="evidence" value="ECO:0007669"/>
    <property type="project" value="UniProtKB-EC"/>
</dbReference>
<evidence type="ECO:0000313" key="20">
    <source>
        <dbReference type="Proteomes" id="UP000184389"/>
    </source>
</evidence>
<feature type="active site" description="Proton acceptor" evidence="13">
    <location>
        <position position="59"/>
    </location>
</feature>
<feature type="signal peptide" evidence="17">
    <location>
        <begin position="1"/>
        <end position="22"/>
    </location>
</feature>
<evidence type="ECO:0000256" key="15">
    <source>
        <dbReference type="RuleBase" id="RU004016"/>
    </source>
</evidence>
<dbReference type="InterPro" id="IPR037167">
    <property type="entry name" value="Peptidase_S11_C_sf"/>
</dbReference>
<feature type="transmembrane region" description="Helical" evidence="16">
    <location>
        <begin position="389"/>
        <end position="406"/>
    </location>
</feature>
<dbReference type="SUPFAM" id="SSF69189">
    <property type="entry name" value="Penicillin-binding protein associated domain"/>
    <property type="match status" value="1"/>
</dbReference>
<keyword evidence="10" id="KW-0573">Peptidoglycan synthesis</keyword>
<evidence type="ECO:0000256" key="10">
    <source>
        <dbReference type="ARBA" id="ARBA00022984"/>
    </source>
</evidence>
<keyword evidence="9" id="KW-0133">Cell shape</keyword>
<dbReference type="Gene3D" id="3.40.710.10">
    <property type="entry name" value="DD-peptidase/beta-lactamase superfamily"/>
    <property type="match status" value="1"/>
</dbReference>
<dbReference type="GO" id="GO:0009252">
    <property type="term" value="P:peptidoglycan biosynthetic process"/>
    <property type="evidence" value="ECO:0007669"/>
    <property type="project" value="UniProtKB-UniPathway"/>
</dbReference>
<name>A0A1M5UV29_9FIRM</name>
<evidence type="ECO:0000256" key="14">
    <source>
        <dbReference type="PIRSR" id="PIRSR618044-2"/>
    </source>
</evidence>
<dbReference type="SUPFAM" id="SSF56601">
    <property type="entry name" value="beta-lactamase/transpeptidase-like"/>
    <property type="match status" value="1"/>
</dbReference>
<comment type="pathway">
    <text evidence="2">Cell wall biogenesis; peptidoglycan biosynthesis.</text>
</comment>
<keyword evidence="6" id="KW-0645">Protease</keyword>
<feature type="active site" description="Acyl-ester intermediate" evidence="13">
    <location>
        <position position="56"/>
    </location>
</feature>
<dbReference type="SMART" id="SM00936">
    <property type="entry name" value="PBP5_C"/>
    <property type="match status" value="1"/>
</dbReference>
<dbReference type="InterPro" id="IPR012907">
    <property type="entry name" value="Peptidase_S11_C"/>
</dbReference>
<dbReference type="PANTHER" id="PTHR21581:SF33">
    <property type="entry name" value="D-ALANYL-D-ALANINE CARBOXYPEPTIDASE DACB"/>
    <property type="match status" value="1"/>
</dbReference>
<keyword evidence="16" id="KW-0472">Membrane</keyword>
<dbReference type="Gene3D" id="2.60.410.10">
    <property type="entry name" value="D-Ala-D-Ala carboxypeptidase, C-terminal domain"/>
    <property type="match status" value="1"/>
</dbReference>
<keyword evidence="16" id="KW-0812">Transmembrane</keyword>